<sequence>MKVILGLISVWGVGWIEEKLFGHWTNLGIFIGVMIAYGIDHFRNSKRDAIEGERRGAGEQ</sequence>
<accession>A0ABV4G8R5</accession>
<protein>
    <submittedName>
        <fullName evidence="2">Uncharacterized protein</fullName>
    </submittedName>
</protein>
<organism evidence="2 3">
    <name type="scientific">Bradyrhizobium yuanmingense</name>
    <dbReference type="NCBI Taxonomy" id="108015"/>
    <lineage>
        <taxon>Bacteria</taxon>
        <taxon>Pseudomonadati</taxon>
        <taxon>Pseudomonadota</taxon>
        <taxon>Alphaproteobacteria</taxon>
        <taxon>Hyphomicrobiales</taxon>
        <taxon>Nitrobacteraceae</taxon>
        <taxon>Bradyrhizobium</taxon>
    </lineage>
</organism>
<dbReference type="Proteomes" id="UP001565474">
    <property type="component" value="Unassembled WGS sequence"/>
</dbReference>
<dbReference type="EMBL" id="JBGBZN010000002">
    <property type="protein sequence ID" value="MEY9468299.1"/>
    <property type="molecule type" value="Genomic_DNA"/>
</dbReference>
<reference evidence="2 3" key="1">
    <citation type="submission" date="2024-07" db="EMBL/GenBank/DDBJ databases">
        <title>Genomic Encyclopedia of Type Strains, Phase V (KMG-V): Genome sequencing to study the core and pangenomes of soil and plant-associated prokaryotes.</title>
        <authorList>
            <person name="Whitman W."/>
        </authorList>
    </citation>
    <scope>NUCLEOTIDE SEQUENCE [LARGE SCALE GENOMIC DNA]</scope>
    <source>
        <strain evidence="2 3">USDA 222</strain>
    </source>
</reference>
<name>A0ABV4G8R5_9BRAD</name>
<evidence type="ECO:0000313" key="2">
    <source>
        <dbReference type="EMBL" id="MEY9468299.1"/>
    </source>
</evidence>
<keyword evidence="3" id="KW-1185">Reference proteome</keyword>
<evidence type="ECO:0000256" key="1">
    <source>
        <dbReference type="SAM" id="Phobius"/>
    </source>
</evidence>
<keyword evidence="1" id="KW-0812">Transmembrane</keyword>
<keyword evidence="1" id="KW-1133">Transmembrane helix</keyword>
<feature type="transmembrane region" description="Helical" evidence="1">
    <location>
        <begin position="20"/>
        <end position="39"/>
    </location>
</feature>
<gene>
    <name evidence="2" type="ORF">ABH992_000698</name>
</gene>
<comment type="caution">
    <text evidence="2">The sequence shown here is derived from an EMBL/GenBank/DDBJ whole genome shotgun (WGS) entry which is preliminary data.</text>
</comment>
<evidence type="ECO:0000313" key="3">
    <source>
        <dbReference type="Proteomes" id="UP001565474"/>
    </source>
</evidence>
<proteinExistence type="predicted"/>
<keyword evidence="1" id="KW-0472">Membrane</keyword>